<keyword evidence="3" id="KW-0813">Transport</keyword>
<dbReference type="GO" id="GO:0032456">
    <property type="term" value="P:endocytic recycling"/>
    <property type="evidence" value="ECO:0007669"/>
    <property type="project" value="InterPro"/>
</dbReference>
<evidence type="ECO:0000313" key="6">
    <source>
        <dbReference type="EMBL" id="RZC50663.1"/>
    </source>
</evidence>
<reference evidence="6 7" key="1">
    <citation type="journal article" date="2018" name="Science">
        <title>The opium poppy genome and morphinan production.</title>
        <authorList>
            <person name="Guo L."/>
            <person name="Winzer T."/>
            <person name="Yang X."/>
            <person name="Li Y."/>
            <person name="Ning Z."/>
            <person name="He Z."/>
            <person name="Teodor R."/>
            <person name="Lu Y."/>
            <person name="Bowser T.A."/>
            <person name="Graham I.A."/>
            <person name="Ye K."/>
        </authorList>
    </citation>
    <scope>NUCLEOTIDE SEQUENCE [LARGE SCALE GENOMIC DNA]</scope>
    <source>
        <strain evidence="7">cv. HN1</strain>
        <tissue evidence="6">Leaves</tissue>
    </source>
</reference>
<sequence>MEFRARDYIVDQTTQSLHRVRAEFHPLATRPSFNQVDAVIKENIEFYDPLRSSIGGNAEEFVRDEEGVHDIDDARGISSKDELQLSAKEWSSFKRSLAQRFSVLKMVSISSMHDVIVKDVKVHEKPSTSLHLDELNDPEKFAENDVKVITRQEYVSRLRELKDEIRRAWQADERVTSLKLSIKVARLLMDTSVSQFYPALFVLVTEILDMVGDMVWERIKRRAEFSDDGTIICCLQDNFVSSDIRSEAKETCYNWFCKIGSIRELLPRIYLELAILHCWRFQRDQPWQNLERLVMMTRGIADPLASAYCRLYIARCAQKLLPSDKGYLITCISDINLVLTRIVSEKEPTPSNSLENKNLLINLVEPTIEWITRCILKDAHQKKQAYNILKELGVVRNIKKMIGNVPCTSIVLHYILKELPVESVCSHAVEIVKLIESNKDISLDQYMNYRLLGLRLCEKRPPIDFVSAVLGNVFQVSTLSSSLDQYLKVVDGYIDLVFQHQMDNFLAIILDGIFIRAANQVVVESELSSLQSIFVKLLAHVKKLEDAFALNHFVEIVDVVMHGGSRDVVYMHILGKAIKSGNIHDPATIRVLFEFSQTLHQGLDFANIKDDQQQQSAHLISRFIQMVDYGTALERHLEFLVECRGAFGRINELKETLVHASNNLAIKAIKGSNKLVSFIKSCISFSEVTIPSVSASVKQINLYLETAEVALLGGLFSHTDGLVDSAISCFQSLDLTDGSPTEMDGALSIVQKLCSLLIIIPGDIGHGVAYYPRSILSLINSKQWITPKLRTRAFCAIVSLSATLSQNKLPYHVNNKEIMSNDKLYFGDPSYYQEFISVATSVVKNIVNDVKQERHGITRGSTALEACNCILTAFKASNEISQICSQLIEIAKSCLNANDKYLRSTVNLMRKSPSSSTSSLMITG</sequence>
<keyword evidence="4" id="KW-0967">Endosome</keyword>
<dbReference type="AlphaFoldDB" id="A0A4Y7IP63"/>
<keyword evidence="7" id="KW-1185">Reference proteome</keyword>
<keyword evidence="5" id="KW-0653">Protein transport</keyword>
<evidence type="ECO:0000256" key="1">
    <source>
        <dbReference type="ARBA" id="ARBA00004177"/>
    </source>
</evidence>
<proteinExistence type="inferred from homology"/>
<dbReference type="Gramene" id="RZC50663">
    <property type="protein sequence ID" value="RZC50663"/>
    <property type="gene ID" value="C5167_019093"/>
</dbReference>
<evidence type="ECO:0000256" key="5">
    <source>
        <dbReference type="ARBA" id="ARBA00022927"/>
    </source>
</evidence>
<dbReference type="InterPro" id="IPR029705">
    <property type="entry name" value="VPS35L"/>
</dbReference>
<dbReference type="Proteomes" id="UP000316621">
    <property type="component" value="Chromosome 2"/>
</dbReference>
<dbReference type="STRING" id="3469.A0A4Y7IP63"/>
<evidence type="ECO:0000256" key="3">
    <source>
        <dbReference type="ARBA" id="ARBA00022448"/>
    </source>
</evidence>
<comment type="subcellular location">
    <subcellularLocation>
        <location evidence="1">Endosome</location>
    </subcellularLocation>
</comment>
<accession>A0A4Y7IP63</accession>
<dbReference type="GO" id="GO:0015031">
    <property type="term" value="P:protein transport"/>
    <property type="evidence" value="ECO:0007669"/>
    <property type="project" value="UniProtKB-KW"/>
</dbReference>
<evidence type="ECO:0000256" key="2">
    <source>
        <dbReference type="ARBA" id="ARBA00010704"/>
    </source>
</evidence>
<name>A0A4Y7IP63_PAPSO</name>
<dbReference type="GO" id="GO:0005768">
    <property type="term" value="C:endosome"/>
    <property type="evidence" value="ECO:0007669"/>
    <property type="project" value="UniProtKB-SubCell"/>
</dbReference>
<organism evidence="6 7">
    <name type="scientific">Papaver somniferum</name>
    <name type="common">Opium poppy</name>
    <dbReference type="NCBI Taxonomy" id="3469"/>
    <lineage>
        <taxon>Eukaryota</taxon>
        <taxon>Viridiplantae</taxon>
        <taxon>Streptophyta</taxon>
        <taxon>Embryophyta</taxon>
        <taxon>Tracheophyta</taxon>
        <taxon>Spermatophyta</taxon>
        <taxon>Magnoliopsida</taxon>
        <taxon>Ranunculales</taxon>
        <taxon>Papaveraceae</taxon>
        <taxon>Papaveroideae</taxon>
        <taxon>Papaver</taxon>
    </lineage>
</organism>
<dbReference type="OrthoDB" id="1734063at2759"/>
<comment type="similarity">
    <text evidence="2">Belongs to the VPS35L family.</text>
</comment>
<dbReference type="PANTHER" id="PTHR13673:SF0">
    <property type="entry name" value="VPS35 ENDOSOMAL PROTEIN-SORTING FACTOR-LIKE"/>
    <property type="match status" value="1"/>
</dbReference>
<evidence type="ECO:0000256" key="4">
    <source>
        <dbReference type="ARBA" id="ARBA00022753"/>
    </source>
</evidence>
<dbReference type="OMA" id="RVEVCKN"/>
<protein>
    <submittedName>
        <fullName evidence="6">Uncharacterized protein</fullName>
    </submittedName>
</protein>
<dbReference type="EMBL" id="CM010716">
    <property type="protein sequence ID" value="RZC50663.1"/>
    <property type="molecule type" value="Genomic_DNA"/>
</dbReference>
<evidence type="ECO:0000313" key="7">
    <source>
        <dbReference type="Proteomes" id="UP000316621"/>
    </source>
</evidence>
<gene>
    <name evidence="6" type="ORF">C5167_019093</name>
</gene>
<dbReference type="PANTHER" id="PTHR13673">
    <property type="entry name" value="ESOPHAGEAL CANCER ASSOCIATED PROTEIN"/>
    <property type="match status" value="1"/>
</dbReference>